<feature type="repeat" description="ANK" evidence="5">
    <location>
        <begin position="2033"/>
        <end position="2085"/>
    </location>
</feature>
<feature type="region of interest" description="Disordered" evidence="6">
    <location>
        <begin position="322"/>
        <end position="355"/>
    </location>
</feature>
<evidence type="ECO:0000256" key="2">
    <source>
        <dbReference type="ARBA" id="ARBA00022737"/>
    </source>
</evidence>
<protein>
    <recommendedName>
        <fullName evidence="7">Ubiquitin-like protease family profile domain-containing protein</fullName>
    </recommendedName>
</protein>
<feature type="repeat" description="ANK" evidence="5">
    <location>
        <begin position="2086"/>
        <end position="2118"/>
    </location>
</feature>
<dbReference type="InterPro" id="IPR036770">
    <property type="entry name" value="Ankyrin_rpt-contain_sf"/>
</dbReference>
<evidence type="ECO:0000256" key="6">
    <source>
        <dbReference type="SAM" id="MobiDB-lite"/>
    </source>
</evidence>
<dbReference type="PANTHER" id="PTHR24124:SF14">
    <property type="entry name" value="CHROMOSOME UNDETERMINED SCAFFOLD_25, WHOLE GENOME SHOTGUN SEQUENCE"/>
    <property type="match status" value="1"/>
</dbReference>
<dbReference type="PANTHER" id="PTHR24124">
    <property type="entry name" value="ANKYRIN REPEAT FAMILY A"/>
    <property type="match status" value="1"/>
</dbReference>
<dbReference type="SUPFAM" id="SSF48403">
    <property type="entry name" value="Ankyrin repeat"/>
    <property type="match status" value="2"/>
</dbReference>
<dbReference type="PRINTS" id="PR01415">
    <property type="entry name" value="ANKYRIN"/>
</dbReference>
<dbReference type="SUPFAM" id="SSF54001">
    <property type="entry name" value="Cysteine proteinases"/>
    <property type="match status" value="1"/>
</dbReference>
<feature type="repeat" description="ANK" evidence="5">
    <location>
        <begin position="2212"/>
        <end position="2244"/>
    </location>
</feature>
<evidence type="ECO:0000256" key="4">
    <source>
        <dbReference type="ARBA" id="ARBA00023043"/>
    </source>
</evidence>
<keyword evidence="3" id="KW-0378">Hydrolase</keyword>
<dbReference type="EMBL" id="CP037426">
    <property type="protein sequence ID" value="QGT16247.1"/>
    <property type="molecule type" value="Genomic_DNA"/>
</dbReference>
<feature type="repeat" description="ANK" evidence="5">
    <location>
        <begin position="2000"/>
        <end position="2032"/>
    </location>
</feature>
<keyword evidence="2" id="KW-0677">Repeat</keyword>
<dbReference type="Pfam" id="PF00023">
    <property type="entry name" value="Ank"/>
    <property type="match status" value="1"/>
</dbReference>
<dbReference type="Pfam" id="PF15658">
    <property type="entry name" value="Latrotoxin_C"/>
    <property type="match status" value="1"/>
</dbReference>
<feature type="compositionally biased region" description="Polar residues" evidence="6">
    <location>
        <begin position="2334"/>
        <end position="2349"/>
    </location>
</feature>
<evidence type="ECO:0000256" key="3">
    <source>
        <dbReference type="ARBA" id="ARBA00022801"/>
    </source>
</evidence>
<dbReference type="GO" id="GO:0008234">
    <property type="term" value="F:cysteine-type peptidase activity"/>
    <property type="evidence" value="ECO:0007669"/>
    <property type="project" value="InterPro"/>
</dbReference>
<dbReference type="PROSITE" id="PS50600">
    <property type="entry name" value="ULP_PROTEASE"/>
    <property type="match status" value="1"/>
</dbReference>
<dbReference type="InterPro" id="IPR003653">
    <property type="entry name" value="Peptidase_C48_C"/>
</dbReference>
<dbReference type="InterPro" id="IPR028047">
    <property type="entry name" value="Latrotoxin_C_dom"/>
</dbReference>
<evidence type="ECO:0000313" key="9">
    <source>
        <dbReference type="Proteomes" id="UP000422744"/>
    </source>
</evidence>
<feature type="compositionally biased region" description="Basic residues" evidence="6">
    <location>
        <begin position="2312"/>
        <end position="2328"/>
    </location>
</feature>
<dbReference type="GO" id="GO:0010468">
    <property type="term" value="P:regulation of gene expression"/>
    <property type="evidence" value="ECO:0007669"/>
    <property type="project" value="TreeGrafter"/>
</dbReference>
<dbReference type="Pfam" id="PF12796">
    <property type="entry name" value="Ank_2"/>
    <property type="match status" value="3"/>
</dbReference>
<feature type="repeat" description="ANK" evidence="5">
    <location>
        <begin position="2178"/>
        <end position="2210"/>
    </location>
</feature>
<dbReference type="Proteomes" id="UP000422744">
    <property type="component" value="Chromosome"/>
</dbReference>
<dbReference type="RefSeq" id="WP_155968897.1">
    <property type="nucleotide sequence ID" value="NZ_CP037426.1"/>
</dbReference>
<keyword evidence="1" id="KW-0645">Protease</keyword>
<feature type="domain" description="Ubiquitin-like protease family profile" evidence="7">
    <location>
        <begin position="72"/>
        <end position="264"/>
    </location>
</feature>
<feature type="compositionally biased region" description="Low complexity" evidence="6">
    <location>
        <begin position="2350"/>
        <end position="2360"/>
    </location>
</feature>
<accession>A0A6I6CF17</accession>
<gene>
    <name evidence="8" type="ORF">E0495_03080</name>
</gene>
<dbReference type="InterPro" id="IPR002110">
    <property type="entry name" value="Ankyrin_rpt"/>
</dbReference>
<name>A0A6I6CF17_WOLPI</name>
<dbReference type="Gene3D" id="3.40.395.10">
    <property type="entry name" value="Adenoviral Proteinase, Chain A"/>
    <property type="match status" value="1"/>
</dbReference>
<evidence type="ECO:0000256" key="1">
    <source>
        <dbReference type="ARBA" id="ARBA00022670"/>
    </source>
</evidence>
<feature type="compositionally biased region" description="Polar residues" evidence="6">
    <location>
        <begin position="329"/>
        <end position="342"/>
    </location>
</feature>
<dbReference type="SMART" id="SM00248">
    <property type="entry name" value="ANK"/>
    <property type="match status" value="10"/>
</dbReference>
<organism evidence="8 9">
    <name type="scientific">Wolbachia pipientis</name>
    <dbReference type="NCBI Taxonomy" id="955"/>
    <lineage>
        <taxon>Bacteria</taxon>
        <taxon>Pseudomonadati</taxon>
        <taxon>Pseudomonadota</taxon>
        <taxon>Alphaproteobacteria</taxon>
        <taxon>Rickettsiales</taxon>
        <taxon>Anaplasmataceae</taxon>
        <taxon>Wolbachieae</taxon>
        <taxon>Wolbachia</taxon>
    </lineage>
</organism>
<dbReference type="InterPro" id="IPR038765">
    <property type="entry name" value="Papain-like_cys_pep_sf"/>
</dbReference>
<reference evidence="8 9" key="1">
    <citation type="submission" date="2019-03" db="EMBL/GenBank/DDBJ databases">
        <title>Wolbachia endosymbiont of Haematobia irritans wIrr.</title>
        <authorList>
            <person name="Parry R.H."/>
            <person name="Asgari S."/>
        </authorList>
    </citation>
    <scope>NUCLEOTIDE SEQUENCE [LARGE SCALE GENOMIC DNA]</scope>
    <source>
        <strain evidence="9">wIrr</strain>
    </source>
</reference>
<evidence type="ECO:0000256" key="5">
    <source>
        <dbReference type="PROSITE-ProRule" id="PRU00023"/>
    </source>
</evidence>
<dbReference type="GO" id="GO:0006508">
    <property type="term" value="P:proteolysis"/>
    <property type="evidence" value="ECO:0007669"/>
    <property type="project" value="UniProtKB-KW"/>
</dbReference>
<proteinExistence type="predicted"/>
<keyword evidence="4 5" id="KW-0040">ANK repeat</keyword>
<feature type="repeat" description="ANK" evidence="5">
    <location>
        <begin position="1882"/>
        <end position="1914"/>
    </location>
</feature>
<dbReference type="Gene3D" id="1.25.40.20">
    <property type="entry name" value="Ankyrin repeat-containing domain"/>
    <property type="match status" value="3"/>
</dbReference>
<sequence>MLEFTSFRTTSKEYTSIALEFKLIDKNLDKGGMKKEVDKLTKEQNVRYSKGAALKAITDSDKMFFMGVVVNVKAQNKDSLILTSDELISAKVSHSSIDVVKEKHLKDIKQLIQRLKSTTIKETLESATIEKDYHYWLQQHDIADIARVQYGYRNDGTDMLFEIVGSPEHIASQLQQFQNSVRGGEKRPLTLIVNLNNNHWVTLVISYQNGQYSGYYVDSLGNNIPGNIRQVLQRAQIAVNDVSVAQQIDGHNCGLWALENARDINTVLQGSRNNVLDEIRNHLQVRERNEDHFVRSREYISNILSMDPQRIANLEAILSETQQSRKKLNQNTRKNSNPNSCAKQGGRSKRSTNPCLFSKDDVEKFSKGKVDENNVDKIIIDSEKFLTYLKNSQDETKNAQLIEFVGDKNIEGDRKYLLDKVVGDQGYERYVQNERVKNLHGDISQQASSATKGSKLKGRLMNAAGGIQLIRGIHGAIVSCKDGTATDCGLNLGGIGWSFTSQPIESAMVKITPKVIASAERVMGKIVPGTLGKQTKFAVQIAGVKFGSTIAKGTAGAIAGVFDIVEIGMSASNLVDCKKRENSNDPCGEKEIRDNIASVSFSSASFVSGVALTAAGMPVIGIAVGFGLMVGYGIYSGVSNIVEYEKKYDTTHGENWSIFWRTLLFQPMAADVQHLVARKETVNSLAKEVWQALNNGPNSVVAYGVGLGKINGDTIRPDYAIIMMNRTNANTENLSRVIPDHIKGANRICLPQITEQDYEKGIKSSILSAKYYCDNAMVISHDNRVKQKQKDKTIVYDLQNVSEGTIIGHNKWNNNFLIYPGTEEIVGGNNVANRFVLVNNSSFLGKIIGGSNSANILDLSQLVEDKVTGVIDYRFKPSAYGRLNVKINNRLLIDDYVSNNLFSYHYIARQSKVDEILCMGYSEHFIGNDDRKVIVDSGGGFDNNKKDVVENCKKVIISPYTTVKGGKSNYTFYVKTADYKGKGLYSEIDVDGIGTIIFPEIDLLGDCDQITYSTSSNTLSLKINFGQNNQFTLDIKNYVEQSSNKPHFALIDKNGSNIVPKIERSDSSTIEITSFELHSEHPLDSLNAVENHYKKILNNGKNYKVFSVIRGKTQGQDNNIVPHMAFGSSGDDVINFDQGTIFARGGRGSDVYVIANGIGNKEIQIDNYSDDEKADTLFMPEVKKDFLVQQCNLHLNYNNTSIQVKNYLQDHNHRHLIIMNKKGETFTPNIQLMSCSPSYSGEGKLVPFLQATQTQSMFLLSKDFQGDHVVIDSRLEDIEKYKDQDDLLLIRERGTPFIVRIEGFYTDQSKWKNISYSLWENNDLFPSPELLGNVDNVMEYKDKLRGDYKRIVKEYVEDFSNPTTVIQHNQKLEKNISTAVGQDEERIGVMILKNISPGQVEVFSSDADLIFRDKRSNHTVNIKGWNNSKSYRISTLEFDLGLEPVTIRRLDRFSLSEVGKIQDLIGKASENYQNRDKYTPKTENDFKCLISIDSFESENRNPTYQCLGFSSLQDQISFTEDSCSLEQLSEFGNKLNVTQISALSRTLQNNLLLSGYGQDIINQCSKLMMTEVGNQQSKIFSMVKDVEESTFLGQSENKLDLGRCLSERKKRSSDLCTVFLENMRNELNREESSIRVITSGYETLDIENLPIREVVMNDYVNGKKSLRSTLYLRELVEQIDEDLGIKPVSMVIKDESDLLIKLYISATGLQQDIITVRLKDALVNKWYKKLQIIFNNALMEIGDGLDLEPSLFVSDKKITLVRPQDVEERNKIIVSKRAGHYTYLHDKYDLIVTNAFDAKIEANELCVIRFKDFYKEPKMKTLSIRFADKEILLNNEIDKIYNSESAEKLNYVSSVLNLQKSPLPLEANVNITDVEILKQKLDLYRQLLTAVQNRDLNKIKDLISKGADIDVKDNSGRTPEDEERYTNSDTMRQVFMQAHLDKELLLTVKNEKDLKTISDLIAKDIDDRTHGGFYYTWSGNLDTVEFLVSTDVSVNATDKYGCTLLHWAALKGHSDIAKFLVDKEANVNAKDILGRTPIHFAVMNNHKDIQDVYGRGSTYTTAESSDEEVIQLFLMRGASINEADKNGETPLHLASWGGHLDTLQHLINNGANISTKDSSGKTPLDIARDKGHNNLVQCLQQTQLILDKQLLSAIGNSDLNKVRGLVAQGANIDTNNKNGNTLLYSAAEIGDLNLVKLLLDNGANIEAKNGEYQATPLHGAVENYRIDVVKLLLNRGANVNAEDKDNWTPLHYAADTNSLDIAKVLVDAHANLGAKGNYGKTPLDIAKDKGHNNIVEYLEKKFREERGEPLQRKRRHHHGDHARHHMSRKPLAIDSSNQPEIATSSAIKPSSSRETSSTSSPILQVDAKMDVNGTIMLLDVLIRKVTGQKYISTVDQSISPLEAQGYTLNITKGFEKVVEQAGLKSGVSMHRLNIDFVEIQKEVTGKIMSGKFNEISGVLRSYVEKACPGREAGCPGKLSPKKFDKFMTIFDNKLDIALNQSIQQILHGGDGKLEVRGAEKQQMSLEPQSYLSNASIQNHSKVSTCLSDVGVTKLGNTLSK</sequence>
<feature type="region of interest" description="Disordered" evidence="6">
    <location>
        <begin position="2305"/>
        <end position="2361"/>
    </location>
</feature>
<dbReference type="PROSITE" id="PS50297">
    <property type="entry name" value="ANK_REP_REGION"/>
    <property type="match status" value="5"/>
</dbReference>
<feature type="repeat" description="ANK" evidence="5">
    <location>
        <begin position="2245"/>
        <end position="2277"/>
    </location>
</feature>
<dbReference type="PROSITE" id="PS50088">
    <property type="entry name" value="ANK_REPEAT"/>
    <property type="match status" value="7"/>
</dbReference>
<evidence type="ECO:0000313" key="8">
    <source>
        <dbReference type="EMBL" id="QGT16247.1"/>
    </source>
</evidence>
<evidence type="ECO:0000259" key="7">
    <source>
        <dbReference type="PROSITE" id="PS50600"/>
    </source>
</evidence>